<keyword evidence="2" id="KW-0808">Transferase</keyword>
<comment type="similarity">
    <text evidence="4">Belongs to the class I-like SAM-binding methyltransferase superfamily. Cation-dependent O-methyltransferase family.</text>
</comment>
<keyword evidence="1" id="KW-0489">Methyltransferase</keyword>
<dbReference type="InterPro" id="IPR029063">
    <property type="entry name" value="SAM-dependent_MTases_sf"/>
</dbReference>
<sequence>MSSHPSIHASHEHDPRWDAVDHYAIPHLHGRNKALSEVLDKAWKAQTENGLPDIAVSPAQGKFLMLQARMLGVKHALEVGTLGAYSTIWLAHANPDIKITTVEVDAKHAAVAKDSLRAAGVADRVEIIVGSGVDVLPKLVEEVNKGQRERFGFAFIDADKENNWTYFDQAAKMCTPRACLIVDNVVRKGRLADEEAAASDKNIRGAREVIEKVGKDERVDGAVIQTVGEKSYDGFLVAVARDDIVEYVKSQAA</sequence>
<accession>A0A6A6BKR6</accession>
<dbReference type="SUPFAM" id="SSF53335">
    <property type="entry name" value="S-adenosyl-L-methionine-dependent methyltransferases"/>
    <property type="match status" value="1"/>
</dbReference>
<protein>
    <recommendedName>
        <fullName evidence="7">O-methyltransferase domain-containing protein</fullName>
    </recommendedName>
</protein>
<dbReference type="OrthoDB" id="10251242at2759"/>
<reference evidence="5" key="1">
    <citation type="journal article" date="2020" name="Stud. Mycol.">
        <title>101 Dothideomycetes genomes: a test case for predicting lifestyles and emergence of pathogens.</title>
        <authorList>
            <person name="Haridas S."/>
            <person name="Albert R."/>
            <person name="Binder M."/>
            <person name="Bloem J."/>
            <person name="Labutti K."/>
            <person name="Salamov A."/>
            <person name="Andreopoulos B."/>
            <person name="Baker S."/>
            <person name="Barry K."/>
            <person name="Bills G."/>
            <person name="Bluhm B."/>
            <person name="Cannon C."/>
            <person name="Castanera R."/>
            <person name="Culley D."/>
            <person name="Daum C."/>
            <person name="Ezra D."/>
            <person name="Gonzalez J."/>
            <person name="Henrissat B."/>
            <person name="Kuo A."/>
            <person name="Liang C."/>
            <person name="Lipzen A."/>
            <person name="Lutzoni F."/>
            <person name="Magnuson J."/>
            <person name="Mondo S."/>
            <person name="Nolan M."/>
            <person name="Ohm R."/>
            <person name="Pangilinan J."/>
            <person name="Park H.-J."/>
            <person name="Ramirez L."/>
            <person name="Alfaro M."/>
            <person name="Sun H."/>
            <person name="Tritt A."/>
            <person name="Yoshinaga Y."/>
            <person name="Zwiers L.-H."/>
            <person name="Turgeon B."/>
            <person name="Goodwin S."/>
            <person name="Spatafora J."/>
            <person name="Crous P."/>
            <person name="Grigoriev I."/>
        </authorList>
    </citation>
    <scope>NUCLEOTIDE SEQUENCE</scope>
    <source>
        <strain evidence="5">CBS 121167</strain>
    </source>
</reference>
<dbReference type="GO" id="GO:0008171">
    <property type="term" value="F:O-methyltransferase activity"/>
    <property type="evidence" value="ECO:0007669"/>
    <property type="project" value="InterPro"/>
</dbReference>
<dbReference type="InterPro" id="IPR050362">
    <property type="entry name" value="Cation-dep_OMT"/>
</dbReference>
<gene>
    <name evidence="5" type="ORF">K452DRAFT_285903</name>
</gene>
<dbReference type="Proteomes" id="UP000799438">
    <property type="component" value="Unassembled WGS sequence"/>
</dbReference>
<dbReference type="InterPro" id="IPR002935">
    <property type="entry name" value="SAM_O-MeTrfase"/>
</dbReference>
<dbReference type="Gene3D" id="3.40.50.150">
    <property type="entry name" value="Vaccinia Virus protein VP39"/>
    <property type="match status" value="1"/>
</dbReference>
<evidence type="ECO:0000256" key="1">
    <source>
        <dbReference type="ARBA" id="ARBA00022603"/>
    </source>
</evidence>
<dbReference type="RefSeq" id="XP_033399576.1">
    <property type="nucleotide sequence ID" value="XM_033540185.1"/>
</dbReference>
<dbReference type="AlphaFoldDB" id="A0A6A6BKR6"/>
<dbReference type="Pfam" id="PF01596">
    <property type="entry name" value="Methyltransf_3"/>
    <property type="match status" value="1"/>
</dbReference>
<proteinExistence type="inferred from homology"/>
<name>A0A6A6BKR6_9PEZI</name>
<evidence type="ECO:0000313" key="5">
    <source>
        <dbReference type="EMBL" id="KAF2143864.1"/>
    </source>
</evidence>
<dbReference type="PANTHER" id="PTHR10509">
    <property type="entry name" value="O-METHYLTRANSFERASE-RELATED"/>
    <property type="match status" value="1"/>
</dbReference>
<dbReference type="PANTHER" id="PTHR10509:SF14">
    <property type="entry name" value="CAFFEOYL-COA O-METHYLTRANSFERASE 3-RELATED"/>
    <property type="match status" value="1"/>
</dbReference>
<evidence type="ECO:0000313" key="6">
    <source>
        <dbReference type="Proteomes" id="UP000799438"/>
    </source>
</evidence>
<organism evidence="5 6">
    <name type="scientific">Aplosporella prunicola CBS 121167</name>
    <dbReference type="NCBI Taxonomy" id="1176127"/>
    <lineage>
        <taxon>Eukaryota</taxon>
        <taxon>Fungi</taxon>
        <taxon>Dikarya</taxon>
        <taxon>Ascomycota</taxon>
        <taxon>Pezizomycotina</taxon>
        <taxon>Dothideomycetes</taxon>
        <taxon>Dothideomycetes incertae sedis</taxon>
        <taxon>Botryosphaeriales</taxon>
        <taxon>Aplosporellaceae</taxon>
        <taxon>Aplosporella</taxon>
    </lineage>
</organism>
<dbReference type="PROSITE" id="PS51682">
    <property type="entry name" value="SAM_OMT_I"/>
    <property type="match status" value="1"/>
</dbReference>
<evidence type="ECO:0008006" key="7">
    <source>
        <dbReference type="Google" id="ProtNLM"/>
    </source>
</evidence>
<dbReference type="EMBL" id="ML995481">
    <property type="protein sequence ID" value="KAF2143864.1"/>
    <property type="molecule type" value="Genomic_DNA"/>
</dbReference>
<evidence type="ECO:0000256" key="3">
    <source>
        <dbReference type="ARBA" id="ARBA00022691"/>
    </source>
</evidence>
<evidence type="ECO:0000256" key="2">
    <source>
        <dbReference type="ARBA" id="ARBA00022679"/>
    </source>
</evidence>
<evidence type="ECO:0000256" key="4">
    <source>
        <dbReference type="ARBA" id="ARBA00023453"/>
    </source>
</evidence>
<dbReference type="GeneID" id="54297681"/>
<keyword evidence="6" id="KW-1185">Reference proteome</keyword>
<dbReference type="GO" id="GO:0008757">
    <property type="term" value="F:S-adenosylmethionine-dependent methyltransferase activity"/>
    <property type="evidence" value="ECO:0007669"/>
    <property type="project" value="TreeGrafter"/>
</dbReference>
<dbReference type="GO" id="GO:0032259">
    <property type="term" value="P:methylation"/>
    <property type="evidence" value="ECO:0007669"/>
    <property type="project" value="UniProtKB-KW"/>
</dbReference>
<keyword evidence="3" id="KW-0949">S-adenosyl-L-methionine</keyword>